<feature type="chain" id="PRO_5005218098" evidence="2">
    <location>
        <begin position="24"/>
        <end position="347"/>
    </location>
</feature>
<dbReference type="SUPFAM" id="SSF111369">
    <property type="entry name" value="HlyD-like secretion proteins"/>
    <property type="match status" value="1"/>
</dbReference>
<evidence type="ECO:0000256" key="1">
    <source>
        <dbReference type="ARBA" id="ARBA00009477"/>
    </source>
</evidence>
<reference evidence="4" key="1">
    <citation type="submission" date="2015-05" db="EMBL/GenBank/DDBJ databases">
        <authorList>
            <person name="Rodrigo-Torres Lidia"/>
            <person name="Arahal R.David."/>
        </authorList>
    </citation>
    <scope>NUCLEOTIDE SEQUENCE [LARGE SCALE GENOMIC DNA]</scope>
    <source>
        <strain evidence="4">CECT 7321</strain>
    </source>
</reference>
<dbReference type="GO" id="GO:1990281">
    <property type="term" value="C:efflux pump complex"/>
    <property type="evidence" value="ECO:0007669"/>
    <property type="project" value="TreeGrafter"/>
</dbReference>
<feature type="signal peptide" evidence="2">
    <location>
        <begin position="1"/>
        <end position="23"/>
    </location>
</feature>
<dbReference type="RefSeq" id="WP_050673711.1">
    <property type="nucleotide sequence ID" value="NZ_CVRL01000035.1"/>
</dbReference>
<protein>
    <submittedName>
        <fullName evidence="3">Multidrug transporter MdtA</fullName>
    </submittedName>
</protein>
<gene>
    <name evidence="3" type="primary">mdtA_2</name>
    <name evidence="3" type="ORF">NIT7321_02617</name>
</gene>
<evidence type="ECO:0000313" key="4">
    <source>
        <dbReference type="Proteomes" id="UP000043764"/>
    </source>
</evidence>
<dbReference type="Gene3D" id="2.40.420.20">
    <property type="match status" value="1"/>
</dbReference>
<dbReference type="InterPro" id="IPR006143">
    <property type="entry name" value="RND_pump_MFP"/>
</dbReference>
<proteinExistence type="inferred from homology"/>
<dbReference type="Gene3D" id="2.40.50.100">
    <property type="match status" value="1"/>
</dbReference>
<name>A0A0H5D3H1_9RHOB</name>
<organism evidence="3 4">
    <name type="scientific">Phaeobacter italicus</name>
    <dbReference type="NCBI Taxonomy" id="481446"/>
    <lineage>
        <taxon>Bacteria</taxon>
        <taxon>Pseudomonadati</taxon>
        <taxon>Pseudomonadota</taxon>
        <taxon>Alphaproteobacteria</taxon>
        <taxon>Rhodobacterales</taxon>
        <taxon>Roseobacteraceae</taxon>
        <taxon>Phaeobacter</taxon>
    </lineage>
</organism>
<dbReference type="Proteomes" id="UP000043764">
    <property type="component" value="Unassembled WGS sequence"/>
</dbReference>
<accession>A0A0H5D3H1</accession>
<dbReference type="PANTHER" id="PTHR30469">
    <property type="entry name" value="MULTIDRUG RESISTANCE PROTEIN MDTA"/>
    <property type="match status" value="1"/>
</dbReference>
<dbReference type="AlphaFoldDB" id="A0A0H5D3H1"/>
<keyword evidence="4" id="KW-1185">Reference proteome</keyword>
<evidence type="ECO:0000313" key="3">
    <source>
        <dbReference type="EMBL" id="CRL11747.1"/>
    </source>
</evidence>
<dbReference type="GO" id="GO:0015562">
    <property type="term" value="F:efflux transmembrane transporter activity"/>
    <property type="evidence" value="ECO:0007669"/>
    <property type="project" value="TreeGrafter"/>
</dbReference>
<comment type="similarity">
    <text evidence="1">Belongs to the membrane fusion protein (MFP) (TC 8.A.1) family.</text>
</comment>
<dbReference type="STRING" id="481446.NIT7645_03784"/>
<dbReference type="EMBL" id="CVRL01000035">
    <property type="protein sequence ID" value="CRL11747.1"/>
    <property type="molecule type" value="Genomic_DNA"/>
</dbReference>
<dbReference type="NCBIfam" id="TIGR01730">
    <property type="entry name" value="RND_mfp"/>
    <property type="match status" value="1"/>
</dbReference>
<sequence length="347" mass="36764">MKVGAKLLAGVLGLVMGAMPALAQEVAKPVKLMEAQAGSKPIKREFFGQVTAKETVDLAFQVAGQVVKFPVTEGAFVPQGALIAELDLEPFELKLEQAQLQKEQADRTVARLEKLTGTVSQVSIDDAETQAGLTAIALRDASYALEHATLNAPFDALVSSREVALFSTVGAGAPIVRLHDMSELHIEVDVPEVLFQQEEETDALTITATFPGSNTRYPLQILEFDAEASSVGQTYRVTFRLSPPEDRQVFPGASATVQVQVDTGETGVIVPPSAIVASASGETGVMLFRPNGADEGTVSWVKVETNPTDNGQIEILSGLNGGEEIVLTGGSALVDGQAVRRFTGFNN</sequence>
<dbReference type="PANTHER" id="PTHR30469:SF20">
    <property type="entry name" value="EFFLUX RND TRANSPORTER PERIPLASMIC ADAPTOR SUBUNIT"/>
    <property type="match status" value="1"/>
</dbReference>
<keyword evidence="2" id="KW-0732">Signal</keyword>
<evidence type="ECO:0000256" key="2">
    <source>
        <dbReference type="SAM" id="SignalP"/>
    </source>
</evidence>